<dbReference type="GO" id="GO:0006046">
    <property type="term" value="P:N-acetylglucosamine catabolic process"/>
    <property type="evidence" value="ECO:0007669"/>
    <property type="project" value="TreeGrafter"/>
</dbReference>
<dbReference type="CDD" id="cd00854">
    <property type="entry name" value="NagA"/>
    <property type="match status" value="1"/>
</dbReference>
<evidence type="ECO:0000256" key="8">
    <source>
        <dbReference type="PIRSR" id="PIRSR038994-3"/>
    </source>
</evidence>
<evidence type="ECO:0000313" key="11">
    <source>
        <dbReference type="Proteomes" id="UP000001947"/>
    </source>
</evidence>
<reference evidence="10 11" key="1">
    <citation type="journal article" date="2008" name="PLoS Genet.">
        <title>Complete genome sequence of the complex carbohydrate-degrading marine bacterium, Saccharophagus degradans strain 2-40 T.</title>
        <authorList>
            <person name="Weiner R.M."/>
            <person name="Taylor L.E.II."/>
            <person name="Henrissat B."/>
            <person name="Hauser L."/>
            <person name="Land M."/>
            <person name="Coutinho P.M."/>
            <person name="Rancurel C."/>
            <person name="Saunders E.H."/>
            <person name="Longmire A.G."/>
            <person name="Zhang H."/>
            <person name="Bayer E.A."/>
            <person name="Gilbert H.J."/>
            <person name="Larimer F."/>
            <person name="Zhulin I.B."/>
            <person name="Ekborg N.A."/>
            <person name="Lamed R."/>
            <person name="Richardson P.M."/>
            <person name="Borovok I."/>
            <person name="Hutcheson S."/>
        </authorList>
    </citation>
    <scope>NUCLEOTIDE SEQUENCE [LARGE SCALE GENOMIC DNA]</scope>
    <source>
        <strain evidence="11">2-40 / ATCC 43961 / DSM 17024</strain>
    </source>
</reference>
<dbReference type="InterPro" id="IPR003764">
    <property type="entry name" value="GlcNAc_6-P_deAcase"/>
</dbReference>
<dbReference type="OrthoDB" id="9776488at2"/>
<comment type="cofactor">
    <cofactor evidence="8">
        <name>a divalent metal cation</name>
        <dbReference type="ChEBI" id="CHEBI:60240"/>
    </cofactor>
    <text evidence="8">Binds 1 divalent metal cation per subunit.</text>
</comment>
<dbReference type="PIRSF" id="PIRSF038994">
    <property type="entry name" value="NagA"/>
    <property type="match status" value="1"/>
</dbReference>
<proteinExistence type="inferred from homology"/>
<dbReference type="RefSeq" id="WP_011469513.1">
    <property type="nucleotide sequence ID" value="NC_007912.1"/>
</dbReference>
<evidence type="ECO:0000256" key="2">
    <source>
        <dbReference type="ARBA" id="ARBA00022723"/>
    </source>
</evidence>
<feature type="binding site" evidence="7">
    <location>
        <position position="265"/>
    </location>
    <ligand>
        <name>substrate</name>
    </ligand>
</feature>
<dbReference type="Pfam" id="PF01979">
    <property type="entry name" value="Amidohydro_1"/>
    <property type="match status" value="1"/>
</dbReference>
<dbReference type="InterPro" id="IPR006680">
    <property type="entry name" value="Amidohydro-rel"/>
</dbReference>
<comment type="similarity">
    <text evidence="1 5">Belongs to the metallo-dependent hydrolases superfamily. NagA family.</text>
</comment>
<dbReference type="Gene3D" id="2.30.40.10">
    <property type="entry name" value="Urease, subunit C, domain 1"/>
    <property type="match status" value="1"/>
</dbReference>
<feature type="binding site" evidence="8">
    <location>
        <position position="230"/>
    </location>
    <ligand>
        <name>Zn(2+)</name>
        <dbReference type="ChEBI" id="CHEBI:29105"/>
    </ligand>
</feature>
<dbReference type="GO" id="GO:0046872">
    <property type="term" value="F:metal ion binding"/>
    <property type="evidence" value="ECO:0007669"/>
    <property type="project" value="UniProtKB-KW"/>
</dbReference>
<dbReference type="GO" id="GO:0008448">
    <property type="term" value="F:N-acetylglucosamine-6-phosphate deacetylase activity"/>
    <property type="evidence" value="ECO:0007669"/>
    <property type="project" value="UniProtKB-EC"/>
</dbReference>
<dbReference type="NCBIfam" id="TIGR00221">
    <property type="entry name" value="nagA"/>
    <property type="match status" value="1"/>
</dbReference>
<feature type="domain" description="Amidohydrolase-related" evidence="9">
    <location>
        <begin position="67"/>
        <end position="381"/>
    </location>
</feature>
<evidence type="ECO:0000256" key="1">
    <source>
        <dbReference type="ARBA" id="ARBA00010716"/>
    </source>
</evidence>
<feature type="binding site" evidence="8">
    <location>
        <position position="209"/>
    </location>
    <ligand>
        <name>Zn(2+)</name>
        <dbReference type="ChEBI" id="CHEBI:29105"/>
    </ligand>
</feature>
<dbReference type="PANTHER" id="PTHR11113">
    <property type="entry name" value="N-ACETYLGLUCOSAMINE-6-PHOSPHATE DEACETYLASE"/>
    <property type="match status" value="1"/>
</dbReference>
<feature type="binding site" evidence="7">
    <location>
        <position position="156"/>
    </location>
    <ligand>
        <name>substrate</name>
    </ligand>
</feature>
<gene>
    <name evidence="10" type="primary">nag9A</name>
    <name evidence="10" type="ordered locus">Sde_3040</name>
</gene>
<accession>Q21G82</accession>
<evidence type="ECO:0000256" key="7">
    <source>
        <dbReference type="PIRSR" id="PIRSR038994-2"/>
    </source>
</evidence>
<dbReference type="STRING" id="203122.Sde_3040"/>
<dbReference type="InterPro" id="IPR011059">
    <property type="entry name" value="Metal-dep_hydrolase_composite"/>
</dbReference>
<keyword evidence="3 5" id="KW-0378">Hydrolase</keyword>
<feature type="binding site" evidence="7">
    <location>
        <begin position="233"/>
        <end position="234"/>
    </location>
    <ligand>
        <name>substrate</name>
    </ligand>
</feature>
<evidence type="ECO:0000259" key="9">
    <source>
        <dbReference type="Pfam" id="PF01979"/>
    </source>
</evidence>
<dbReference type="SUPFAM" id="SSF51556">
    <property type="entry name" value="Metallo-dependent hydrolases"/>
    <property type="match status" value="1"/>
</dbReference>
<dbReference type="PANTHER" id="PTHR11113:SF14">
    <property type="entry name" value="N-ACETYLGLUCOSAMINE-6-PHOSPHATE DEACETYLASE"/>
    <property type="match status" value="1"/>
</dbReference>
<dbReference type="FunFam" id="3.20.20.140:FF:000004">
    <property type="entry name" value="N-acetylglucosamine-6-phosphate deacetylase"/>
    <property type="match status" value="1"/>
</dbReference>
<evidence type="ECO:0000256" key="4">
    <source>
        <dbReference type="ARBA" id="ARBA00023277"/>
    </source>
</evidence>
<dbReference type="Proteomes" id="UP000001947">
    <property type="component" value="Chromosome"/>
</dbReference>
<dbReference type="HOGENOM" id="CLU_032482_2_2_6"/>
<dbReference type="EC" id="3.5.1.25" evidence="10"/>
<dbReference type="InterPro" id="IPR032466">
    <property type="entry name" value="Metal_Hydrolase"/>
</dbReference>
<keyword evidence="2 8" id="KW-0479">Metal-binding</keyword>
<evidence type="ECO:0000256" key="5">
    <source>
        <dbReference type="PIRNR" id="PIRNR038994"/>
    </source>
</evidence>
<dbReference type="AlphaFoldDB" id="Q21G82"/>
<dbReference type="GeneID" id="98614675"/>
<feature type="binding site" evidence="7">
    <location>
        <position position="241"/>
    </location>
    <ligand>
        <name>substrate</name>
    </ligand>
</feature>
<feature type="binding site" evidence="7">
    <location>
        <begin position="321"/>
        <end position="323"/>
    </location>
    <ligand>
        <name>substrate</name>
    </ligand>
</feature>
<sequence length="394" mass="41431">MITALINANLLHAYRDSGTYAGADVDGQVCADEAYAVIVAGDYIRELVPVNQLPNDVDRTIDLGGNYLAPGFFDTQVNGGGGVLFNDAPTVETLIAMSEAHKQFGTSAMLPTLISDDLDVMRAAIAAVNDAIEQGVPGIVGIHLEGPFLNPARKGVHNANKFKVIDDEAFDILTSLKKGKTLVTLAPEQTDTPTIKRLVDAGVVVAAGHTAATYEQTCQALDAGLTSFTHLFNAMTPMSSREPGVVGAALQSAISWCGIIVDGFHVHPATLGVAIAAKPKGKVILVTDAMPTVGAAEKVFTLNGEVIRAENGRCATADDTLAGSDLDMLAAVKNTVHMIGIPLEEAVKMASQYPADMMGLGECMGRIAPGYRAEFTAFDEDFNLVSIDSLVTRN</sequence>
<keyword evidence="11" id="KW-1185">Reference proteome</keyword>
<keyword evidence="4 5" id="KW-0119">Carbohydrate metabolism</keyword>
<protein>
    <submittedName>
        <fullName evidence="10">N-acetylglucosamine 6-phosphate deacetylase</fullName>
        <ecNumber evidence="10">3.5.1.25</ecNumber>
    </submittedName>
</protein>
<dbReference type="Gene3D" id="3.20.20.140">
    <property type="entry name" value="Metal-dependent hydrolases"/>
    <property type="match status" value="1"/>
</dbReference>
<dbReference type="SUPFAM" id="SSF51338">
    <property type="entry name" value="Composite domain of metallo-dependent hydrolases"/>
    <property type="match status" value="1"/>
</dbReference>
<feature type="active site" description="Proton donor/acceptor" evidence="6">
    <location>
        <position position="288"/>
    </location>
</feature>
<name>Q21G82_SACD2</name>
<dbReference type="eggNOG" id="COG1820">
    <property type="taxonomic scope" value="Bacteria"/>
</dbReference>
<evidence type="ECO:0000256" key="3">
    <source>
        <dbReference type="ARBA" id="ARBA00022801"/>
    </source>
</evidence>
<feature type="binding site" evidence="8">
    <location>
        <position position="145"/>
    </location>
    <ligand>
        <name>Zn(2+)</name>
        <dbReference type="ChEBI" id="CHEBI:29105"/>
    </ligand>
</feature>
<dbReference type="KEGG" id="sde:Sde_3040"/>
<dbReference type="EMBL" id="CP000282">
    <property type="protein sequence ID" value="ABD82297.1"/>
    <property type="molecule type" value="Genomic_DNA"/>
</dbReference>
<evidence type="ECO:0000313" key="10">
    <source>
        <dbReference type="EMBL" id="ABD82297.1"/>
    </source>
</evidence>
<evidence type="ECO:0000256" key="6">
    <source>
        <dbReference type="PIRSR" id="PIRSR038994-1"/>
    </source>
</evidence>
<organism evidence="10 11">
    <name type="scientific">Saccharophagus degradans (strain 2-40 / ATCC 43961 / DSM 17024)</name>
    <dbReference type="NCBI Taxonomy" id="203122"/>
    <lineage>
        <taxon>Bacteria</taxon>
        <taxon>Pseudomonadati</taxon>
        <taxon>Pseudomonadota</taxon>
        <taxon>Gammaproteobacteria</taxon>
        <taxon>Cellvibrionales</taxon>
        <taxon>Cellvibrionaceae</taxon>
        <taxon>Saccharophagus</taxon>
    </lineage>
</organism>